<evidence type="ECO:0000256" key="2">
    <source>
        <dbReference type="ARBA" id="ARBA00007430"/>
    </source>
</evidence>
<dbReference type="PANTHER" id="PTHR30250:SF10">
    <property type="entry name" value="LIPOPOLYSACCHARIDE BIOSYNTHESIS PROTEIN WZXC"/>
    <property type="match status" value="1"/>
</dbReference>
<feature type="transmembrane region" description="Helical" evidence="7">
    <location>
        <begin position="369"/>
        <end position="388"/>
    </location>
</feature>
<feature type="transmembrane region" description="Helical" evidence="7">
    <location>
        <begin position="83"/>
        <end position="108"/>
    </location>
</feature>
<feature type="transmembrane region" description="Helical" evidence="7">
    <location>
        <begin position="341"/>
        <end position="362"/>
    </location>
</feature>
<comment type="subcellular location">
    <subcellularLocation>
        <location evidence="1">Cell membrane</location>
        <topology evidence="1">Multi-pass membrane protein</topology>
    </subcellularLocation>
</comment>
<evidence type="ECO:0000256" key="6">
    <source>
        <dbReference type="ARBA" id="ARBA00023136"/>
    </source>
</evidence>
<feature type="transmembrane region" description="Helical" evidence="7">
    <location>
        <begin position="47"/>
        <end position="76"/>
    </location>
</feature>
<dbReference type="Pfam" id="PF13440">
    <property type="entry name" value="Polysacc_synt_3"/>
    <property type="match status" value="1"/>
</dbReference>
<dbReference type="EMBL" id="CP030050">
    <property type="protein sequence ID" value="QOZ66938.1"/>
    <property type="molecule type" value="Genomic_DNA"/>
</dbReference>
<organism evidence="8 9">
    <name type="scientific">Bradyrhizobium arachidis</name>
    <dbReference type="NCBI Taxonomy" id="858423"/>
    <lineage>
        <taxon>Bacteria</taxon>
        <taxon>Pseudomonadati</taxon>
        <taxon>Pseudomonadota</taxon>
        <taxon>Alphaproteobacteria</taxon>
        <taxon>Hyphomicrobiales</taxon>
        <taxon>Nitrobacteraceae</taxon>
        <taxon>Bradyrhizobium</taxon>
    </lineage>
</organism>
<evidence type="ECO:0000256" key="7">
    <source>
        <dbReference type="SAM" id="Phobius"/>
    </source>
</evidence>
<gene>
    <name evidence="8" type="ORF">WN72_11905</name>
</gene>
<proteinExistence type="inferred from homology"/>
<evidence type="ECO:0000313" key="9">
    <source>
        <dbReference type="Proteomes" id="UP000594015"/>
    </source>
</evidence>
<feature type="transmembrane region" description="Helical" evidence="7">
    <location>
        <begin position="175"/>
        <end position="198"/>
    </location>
</feature>
<evidence type="ECO:0000256" key="4">
    <source>
        <dbReference type="ARBA" id="ARBA00022692"/>
    </source>
</evidence>
<dbReference type="Proteomes" id="UP000594015">
    <property type="component" value="Chromosome"/>
</dbReference>
<dbReference type="InterPro" id="IPR050833">
    <property type="entry name" value="Poly_Biosynth_Transport"/>
</dbReference>
<dbReference type="GO" id="GO:0005886">
    <property type="term" value="C:plasma membrane"/>
    <property type="evidence" value="ECO:0007669"/>
    <property type="project" value="UniProtKB-SubCell"/>
</dbReference>
<name>A0AAE7TFN0_9BRAD</name>
<keyword evidence="6 7" id="KW-0472">Membrane</keyword>
<feature type="transmembrane region" description="Helical" evidence="7">
    <location>
        <begin position="20"/>
        <end position="41"/>
    </location>
</feature>
<feature type="transmembrane region" description="Helical" evidence="7">
    <location>
        <begin position="297"/>
        <end position="321"/>
    </location>
</feature>
<evidence type="ECO:0000313" key="8">
    <source>
        <dbReference type="EMBL" id="QOZ66938.1"/>
    </source>
</evidence>
<dbReference type="RefSeq" id="WP_092217572.1">
    <property type="nucleotide sequence ID" value="NZ_CP030050.1"/>
</dbReference>
<sequence length="435" mass="47035">MSLTSLIRSYWGRPLVRSIAVVLTGTAAAQVITVAASPILSRLFDPAAFGALGTFMAIVVLVNAVATLTYSAAIVLPAHDDDALALVWVSLLSSFAVATALLLGIGLYLGWLDRVETTQFLLFVLPLQVVFEALLQAAQQWMLRKKRYATSARVIIAQAIVVSLSKVLVGVFWPTAFALILVSMLASPFSSVVFLLWLNVGGERWPAWVSVQRTRLMARRYVDFPLFRAPQTLVSAVSQSSPLLLLAVFHGHVAAGFFSLCNSALGAPAWLLAKTINDIFFPRLAELANHGQETRPLLLKATGALCAITALPFGILILFGPQIFGLVFGAKWTEAGSYSQFLSFVFLTAIITRPAFAAASVYRVQPAYLVYEILSIIVRLGALSINVFVKTDPIVPVALFSLAGSLANIGFLGYILGVATKFDRKLKLEKQSTQT</sequence>
<dbReference type="PANTHER" id="PTHR30250">
    <property type="entry name" value="PST FAMILY PREDICTED COLANIC ACID TRANSPORTER"/>
    <property type="match status" value="1"/>
</dbReference>
<comment type="similarity">
    <text evidence="2">Belongs to the polysaccharide synthase family.</text>
</comment>
<evidence type="ECO:0000256" key="1">
    <source>
        <dbReference type="ARBA" id="ARBA00004651"/>
    </source>
</evidence>
<protein>
    <submittedName>
        <fullName evidence="8">Lipopolysaccharide biosynthesis protein</fullName>
    </submittedName>
</protein>
<feature type="transmembrane region" description="Helical" evidence="7">
    <location>
        <begin position="120"/>
        <end position="138"/>
    </location>
</feature>
<keyword evidence="3" id="KW-1003">Cell membrane</keyword>
<dbReference type="AlphaFoldDB" id="A0AAE7TFN0"/>
<feature type="transmembrane region" description="Helical" evidence="7">
    <location>
        <begin position="394"/>
        <end position="417"/>
    </location>
</feature>
<keyword evidence="4 7" id="KW-0812">Transmembrane</keyword>
<evidence type="ECO:0000256" key="3">
    <source>
        <dbReference type="ARBA" id="ARBA00022475"/>
    </source>
</evidence>
<evidence type="ECO:0000256" key="5">
    <source>
        <dbReference type="ARBA" id="ARBA00022989"/>
    </source>
</evidence>
<dbReference type="KEGG" id="barh:WN72_11905"/>
<reference evidence="8 9" key="1">
    <citation type="submission" date="2018-06" db="EMBL/GenBank/DDBJ databases">
        <title>Comparative genomics of Bradyrhizobium nodulating Arachidis hypogaea.</title>
        <authorList>
            <person name="Li Y."/>
        </authorList>
    </citation>
    <scope>NUCLEOTIDE SEQUENCE [LARGE SCALE GENOMIC DNA]</scope>
    <source>
        <strain evidence="8 9">CCBAU 051107</strain>
    </source>
</reference>
<feature type="transmembrane region" description="Helical" evidence="7">
    <location>
        <begin position="150"/>
        <end position="169"/>
    </location>
</feature>
<keyword evidence="5 7" id="KW-1133">Transmembrane helix</keyword>
<accession>A0AAE7TFN0</accession>